<dbReference type="InterPro" id="IPR021779">
    <property type="entry name" value="DUF3344"/>
</dbReference>
<keyword evidence="3" id="KW-1185">Reference proteome</keyword>
<dbReference type="OrthoDB" id="135071at2157"/>
<sequence length="319" mass="34402">MRSHNLALVLFLLSVVVVPASATYAADHPLTPVYAETVHGGYLYTLGNSTYSGTLEPGATYTVAYEGLLPEGAEVGFARLYLYWAWSKDGQAAVYPAVDVAADGTSLERVARYTDSKGFVSKNDFFSGVDVYALPDLAPGRPLTVTGTNSAEGNATFVVQGAAVLLVYEDPAAPEKMLWVQEGADLLYSNYGITPEMATAQTTFDGEIDMGRVKSATLFLAAPSAGYTTADLPEKNRIAMNRGGESGLPSFIQSIIDLVFPSANGKTWIDAFDADEERQVGTDRRDVTPWLRSSGNTVEVQDRGDYLQFTNAVLEVEMR</sequence>
<proteinExistence type="predicted"/>
<name>A0A8G1A246_9EURY</name>
<protein>
    <submittedName>
        <fullName evidence="2">DUF3344 domain-containing protein</fullName>
    </submittedName>
</protein>
<evidence type="ECO:0000313" key="2">
    <source>
        <dbReference type="EMBL" id="QYZ79984.1"/>
    </source>
</evidence>
<reference evidence="2" key="1">
    <citation type="journal article" date="2005" name="Int. J. Syst. Evol. Microbiol.">
        <title>Methanofollis formosanus sp. nov., isolated from a fish pond.</title>
        <authorList>
            <person name="Wu S.Y."/>
            <person name="Chen S.C."/>
            <person name="Lai M.C."/>
        </authorList>
    </citation>
    <scope>NUCLEOTIDE SEQUENCE</scope>
    <source>
        <strain evidence="2">ML15</strain>
    </source>
</reference>
<dbReference type="Proteomes" id="UP000826709">
    <property type="component" value="Chromosome"/>
</dbReference>
<accession>A0A8G1A246</accession>
<dbReference type="Pfam" id="PF11824">
    <property type="entry name" value="DUF3344"/>
    <property type="match status" value="1"/>
</dbReference>
<evidence type="ECO:0000313" key="3">
    <source>
        <dbReference type="Proteomes" id="UP000826709"/>
    </source>
</evidence>
<reference evidence="2" key="2">
    <citation type="submission" date="2019-03" db="EMBL/GenBank/DDBJ databases">
        <authorList>
            <person name="Chen S.-C."/>
            <person name="Wu S.-Y."/>
            <person name="Lai M.-C."/>
        </authorList>
    </citation>
    <scope>NUCLEOTIDE SEQUENCE</scope>
    <source>
        <strain evidence="2">ML15</strain>
    </source>
</reference>
<evidence type="ECO:0000259" key="1">
    <source>
        <dbReference type="Pfam" id="PF11824"/>
    </source>
</evidence>
<dbReference type="RefSeq" id="WP_220681291.1">
    <property type="nucleotide sequence ID" value="NZ_CP037968.1"/>
</dbReference>
<dbReference type="KEGG" id="mfk:E2N92_11400"/>
<organism evidence="2 3">
    <name type="scientific">Methanofollis formosanus</name>
    <dbReference type="NCBI Taxonomy" id="299308"/>
    <lineage>
        <taxon>Archaea</taxon>
        <taxon>Methanobacteriati</taxon>
        <taxon>Methanobacteriota</taxon>
        <taxon>Stenosarchaea group</taxon>
        <taxon>Methanomicrobia</taxon>
        <taxon>Methanomicrobiales</taxon>
        <taxon>Methanomicrobiaceae</taxon>
        <taxon>Methanofollis</taxon>
    </lineage>
</organism>
<dbReference type="EMBL" id="CP037968">
    <property type="protein sequence ID" value="QYZ79984.1"/>
    <property type="molecule type" value="Genomic_DNA"/>
</dbReference>
<gene>
    <name evidence="2" type="ORF">E2N92_11400</name>
</gene>
<dbReference type="AlphaFoldDB" id="A0A8G1A246"/>
<feature type="domain" description="DUF3344" evidence="1">
    <location>
        <begin position="24"/>
        <end position="317"/>
    </location>
</feature>